<organism evidence="1 2">
    <name type="scientific">Vibrio cholerae</name>
    <dbReference type="NCBI Taxonomy" id="666"/>
    <lineage>
        <taxon>Bacteria</taxon>
        <taxon>Pseudomonadati</taxon>
        <taxon>Pseudomonadota</taxon>
        <taxon>Gammaproteobacteria</taxon>
        <taxon>Vibrionales</taxon>
        <taxon>Vibrionaceae</taxon>
        <taxon>Vibrio</taxon>
    </lineage>
</organism>
<dbReference type="AlphaFoldDB" id="A0A655Q706"/>
<gene>
    <name evidence="1" type="ORF">ERS013165_01604</name>
</gene>
<reference evidence="1 2" key="1">
    <citation type="submission" date="2015-07" db="EMBL/GenBank/DDBJ databases">
        <authorList>
            <consortium name="Pathogen Informatics"/>
        </authorList>
    </citation>
    <scope>NUCLEOTIDE SEQUENCE [LARGE SCALE GENOMIC DNA]</scope>
    <source>
        <strain evidence="1 2">A51</strain>
    </source>
</reference>
<proteinExistence type="predicted"/>
<dbReference type="Proteomes" id="UP000044806">
    <property type="component" value="Unassembled WGS sequence"/>
</dbReference>
<accession>A0A655Q706</accession>
<evidence type="ECO:0000313" key="2">
    <source>
        <dbReference type="Proteomes" id="UP000044806"/>
    </source>
</evidence>
<evidence type="ECO:0000313" key="1">
    <source>
        <dbReference type="EMBL" id="CSA45200.1"/>
    </source>
</evidence>
<protein>
    <submittedName>
        <fullName evidence="1">Uncharacterized protein</fullName>
    </submittedName>
</protein>
<sequence>MFWLKVEFGKLLNTAARAELRPSANTPPLMRFIYTGPFTGSPETSEVAVISPIASSAVMRKISTRGINSDQSNPKPYCIGIGSAMS</sequence>
<name>A0A655Q706_VIBCL</name>
<dbReference type="EMBL" id="CWOW01000007">
    <property type="protein sequence ID" value="CSA45200.1"/>
    <property type="molecule type" value="Genomic_DNA"/>
</dbReference>